<comment type="similarity">
    <text evidence="2">Belongs to the nitroreductase family.</text>
</comment>
<evidence type="ECO:0000256" key="5">
    <source>
        <dbReference type="ARBA" id="ARBA00023002"/>
    </source>
</evidence>
<dbReference type="HOGENOM" id="CLU_070764_7_1_12"/>
<dbReference type="AlphaFoldDB" id="F2NS69"/>
<dbReference type="Gene3D" id="3.40.109.10">
    <property type="entry name" value="NADH Oxidase"/>
    <property type="match status" value="1"/>
</dbReference>
<dbReference type="CDD" id="cd20609">
    <property type="entry name" value="nitroreductase"/>
    <property type="match status" value="1"/>
</dbReference>
<dbReference type="EMBL" id="CP002631">
    <property type="protein sequence ID" value="AEB14370.1"/>
    <property type="molecule type" value="Genomic_DNA"/>
</dbReference>
<dbReference type="InterPro" id="IPR029479">
    <property type="entry name" value="Nitroreductase"/>
</dbReference>
<proteinExistence type="inferred from homology"/>
<keyword evidence="8" id="KW-1185">Reference proteome</keyword>
<dbReference type="PANTHER" id="PTHR43673:SF2">
    <property type="entry name" value="NITROREDUCTASE"/>
    <property type="match status" value="1"/>
</dbReference>
<name>F2NS69_TRES6</name>
<keyword evidence="5" id="KW-0560">Oxidoreductase</keyword>
<evidence type="ECO:0000313" key="7">
    <source>
        <dbReference type="EMBL" id="AEB14370.1"/>
    </source>
</evidence>
<evidence type="ECO:0000259" key="6">
    <source>
        <dbReference type="Pfam" id="PF00881"/>
    </source>
</evidence>
<reference evidence="8" key="2">
    <citation type="submission" date="2011-04" db="EMBL/GenBank/DDBJ databases">
        <title>The complete genome of chromosome of Treponema succinifaciens DSM 2489.</title>
        <authorList>
            <person name="Lucas S."/>
            <person name="Copeland A."/>
            <person name="Lapidus A."/>
            <person name="Bruce D."/>
            <person name="Goodwin L."/>
            <person name="Pitluck S."/>
            <person name="Peters L."/>
            <person name="Kyrpides N."/>
            <person name="Mavromatis K."/>
            <person name="Ivanova N."/>
            <person name="Ovchinnikova G."/>
            <person name="Teshima H."/>
            <person name="Detter J.C."/>
            <person name="Tapia R."/>
            <person name="Han C."/>
            <person name="Land M."/>
            <person name="Hauser L."/>
            <person name="Markowitz V."/>
            <person name="Cheng J.-F."/>
            <person name="Hugenholtz P."/>
            <person name="Woyke T."/>
            <person name="Wu D."/>
            <person name="Gronow S."/>
            <person name="Wellnitz S."/>
            <person name="Brambilla E."/>
            <person name="Klenk H.-P."/>
            <person name="Eisen J.A."/>
        </authorList>
    </citation>
    <scope>NUCLEOTIDE SEQUENCE [LARGE SCALE GENOMIC DNA]</scope>
    <source>
        <strain evidence="8">ATCC 33096 / DSM 2489 / 6091</strain>
    </source>
</reference>
<keyword evidence="3" id="KW-0285">Flavoprotein</keyword>
<evidence type="ECO:0000256" key="2">
    <source>
        <dbReference type="ARBA" id="ARBA00007118"/>
    </source>
</evidence>
<accession>F2NS69</accession>
<dbReference type="PANTHER" id="PTHR43673">
    <property type="entry name" value="NAD(P)H NITROREDUCTASE YDGI-RELATED"/>
    <property type="match status" value="1"/>
</dbReference>
<dbReference type="RefSeq" id="WP_013701652.1">
    <property type="nucleotide sequence ID" value="NC_015385.1"/>
</dbReference>
<dbReference type="KEGG" id="tsu:Tresu_1468"/>
<dbReference type="GeneID" id="302998627"/>
<reference evidence="7 8" key="1">
    <citation type="journal article" date="2011" name="Stand. Genomic Sci.">
        <title>Complete genome sequence of Treponema succinifaciens type strain (6091).</title>
        <authorList>
            <person name="Han C."/>
            <person name="Gronow S."/>
            <person name="Teshima H."/>
            <person name="Lapidus A."/>
            <person name="Nolan M."/>
            <person name="Lucas S."/>
            <person name="Hammon N."/>
            <person name="Deshpande S."/>
            <person name="Cheng J.F."/>
            <person name="Zeytun A."/>
            <person name="Tapia R."/>
            <person name="Goodwin L."/>
            <person name="Pitluck S."/>
            <person name="Liolios K."/>
            <person name="Pagani I."/>
            <person name="Ivanova N."/>
            <person name="Mavromatis K."/>
            <person name="Mikhailova N."/>
            <person name="Huntemann M."/>
            <person name="Pati A."/>
            <person name="Chen A."/>
            <person name="Palaniappan K."/>
            <person name="Land M."/>
            <person name="Hauser L."/>
            <person name="Brambilla E.M."/>
            <person name="Rohde M."/>
            <person name="Goker M."/>
            <person name="Woyke T."/>
            <person name="Bristow J."/>
            <person name="Eisen J.A."/>
            <person name="Markowitz V."/>
            <person name="Hugenholtz P."/>
            <person name="Kyrpides N.C."/>
            <person name="Klenk H.P."/>
            <person name="Detter J.C."/>
        </authorList>
    </citation>
    <scope>NUCLEOTIDE SEQUENCE [LARGE SCALE GENOMIC DNA]</scope>
    <source>
        <strain evidence="8">ATCC 33096 / DSM 2489 / 6091</strain>
    </source>
</reference>
<evidence type="ECO:0000256" key="3">
    <source>
        <dbReference type="ARBA" id="ARBA00022630"/>
    </source>
</evidence>
<dbReference type="SUPFAM" id="SSF55469">
    <property type="entry name" value="FMN-dependent nitroreductase-like"/>
    <property type="match status" value="1"/>
</dbReference>
<dbReference type="GO" id="GO:0016491">
    <property type="term" value="F:oxidoreductase activity"/>
    <property type="evidence" value="ECO:0007669"/>
    <property type="project" value="UniProtKB-KW"/>
</dbReference>
<protein>
    <submittedName>
        <fullName evidence="7">Nitroreductase</fullName>
    </submittedName>
</protein>
<dbReference type="STRING" id="869209.Tresu_1468"/>
<evidence type="ECO:0000256" key="4">
    <source>
        <dbReference type="ARBA" id="ARBA00022643"/>
    </source>
</evidence>
<dbReference type="Pfam" id="PF00881">
    <property type="entry name" value="Nitroreductase"/>
    <property type="match status" value="2"/>
</dbReference>
<evidence type="ECO:0000256" key="1">
    <source>
        <dbReference type="ARBA" id="ARBA00001917"/>
    </source>
</evidence>
<sequence>MDFIELSKKRYSVRKFSSQKVEDEKIEKILEAGRLAPTAKNSQSHKIFIIKSKDALEKIYSATPMSYHAPIVLMVCYDKKTSYKNTADTHYPDYDGGGVDAAIVTTAMMMEATELGLGTLWARGYDSQKIYDAFPQIKDLELVCLLDIGYPAEDSSPSERHFMRKELSETTVEL</sequence>
<gene>
    <name evidence="7" type="ordered locus">Tresu_1468</name>
</gene>
<dbReference type="eggNOG" id="COG0778">
    <property type="taxonomic scope" value="Bacteria"/>
</dbReference>
<evidence type="ECO:0000313" key="8">
    <source>
        <dbReference type="Proteomes" id="UP000006852"/>
    </source>
</evidence>
<dbReference type="OrthoDB" id="9812105at2"/>
<dbReference type="InterPro" id="IPR000415">
    <property type="entry name" value="Nitroreductase-like"/>
</dbReference>
<dbReference type="Proteomes" id="UP000006852">
    <property type="component" value="Chromosome"/>
</dbReference>
<feature type="domain" description="Nitroreductase" evidence="6">
    <location>
        <begin position="65"/>
        <end position="150"/>
    </location>
</feature>
<organism evidence="7 8">
    <name type="scientific">Treponema succinifaciens (strain ATCC 33096 / DSM 2489 / 6091)</name>
    <dbReference type="NCBI Taxonomy" id="869209"/>
    <lineage>
        <taxon>Bacteria</taxon>
        <taxon>Pseudomonadati</taxon>
        <taxon>Spirochaetota</taxon>
        <taxon>Spirochaetia</taxon>
        <taxon>Spirochaetales</taxon>
        <taxon>Treponemataceae</taxon>
        <taxon>Treponema</taxon>
    </lineage>
</organism>
<keyword evidence="4" id="KW-0288">FMN</keyword>
<feature type="domain" description="Nitroreductase" evidence="6">
    <location>
        <begin position="8"/>
        <end position="62"/>
    </location>
</feature>
<comment type="cofactor">
    <cofactor evidence="1">
        <name>FMN</name>
        <dbReference type="ChEBI" id="CHEBI:58210"/>
    </cofactor>
</comment>